<dbReference type="CDD" id="cd03364">
    <property type="entry name" value="TOPRIM_DnaG_primases"/>
    <property type="match status" value="1"/>
</dbReference>
<dbReference type="Pfam" id="PF10410">
    <property type="entry name" value="DnaB_bind"/>
    <property type="match status" value="1"/>
</dbReference>
<dbReference type="InterPro" id="IPR019475">
    <property type="entry name" value="DNA_primase_DnaB-bd"/>
</dbReference>
<dbReference type="Pfam" id="PF08275">
    <property type="entry name" value="DNAG_N"/>
    <property type="match status" value="1"/>
</dbReference>
<dbReference type="InterPro" id="IPR002694">
    <property type="entry name" value="Znf_CHC2"/>
</dbReference>
<evidence type="ECO:0000259" key="14">
    <source>
        <dbReference type="PROSITE" id="PS50880"/>
    </source>
</evidence>
<dbReference type="Proteomes" id="UP001597267">
    <property type="component" value="Unassembled WGS sequence"/>
</dbReference>
<dbReference type="SMART" id="SM00400">
    <property type="entry name" value="ZnF_CHCC"/>
    <property type="match status" value="1"/>
</dbReference>
<dbReference type="InterPro" id="IPR050219">
    <property type="entry name" value="DnaG_primase"/>
</dbReference>
<comment type="function">
    <text evidence="12 13">RNA polymerase that catalyzes the synthesis of short RNA molecules used as primers for DNA polymerase during DNA replication.</text>
</comment>
<comment type="caution">
    <text evidence="15">The sequence shown here is derived from an EMBL/GenBank/DDBJ whole genome shotgun (WGS) entry which is preliminary data.</text>
</comment>
<evidence type="ECO:0000256" key="8">
    <source>
        <dbReference type="ARBA" id="ARBA00022833"/>
    </source>
</evidence>
<comment type="cofactor">
    <cofactor evidence="12 13">
        <name>Zn(2+)</name>
        <dbReference type="ChEBI" id="CHEBI:29105"/>
    </cofactor>
    <text evidence="12 13">Binds 1 zinc ion per monomer.</text>
</comment>
<keyword evidence="4 12" id="KW-0548">Nucleotidyltransferase</keyword>
<dbReference type="PIRSF" id="PIRSF002811">
    <property type="entry name" value="DnaG"/>
    <property type="match status" value="1"/>
</dbReference>
<name>A0ABW4J7D2_9LACO</name>
<keyword evidence="6 12" id="KW-0479">Metal-binding</keyword>
<comment type="catalytic activity">
    <reaction evidence="12">
        <text>ssDNA + n NTP = ssDNA/pppN(pN)n-1 hybrid + (n-1) diphosphate.</text>
        <dbReference type="EC" id="2.7.7.101"/>
    </reaction>
</comment>
<evidence type="ECO:0000313" key="15">
    <source>
        <dbReference type="EMBL" id="MFD1672191.1"/>
    </source>
</evidence>
<evidence type="ECO:0000256" key="10">
    <source>
        <dbReference type="ARBA" id="ARBA00023125"/>
    </source>
</evidence>
<dbReference type="NCBIfam" id="TIGR01391">
    <property type="entry name" value="dnaG"/>
    <property type="match status" value="1"/>
</dbReference>
<comment type="subunit">
    <text evidence="12">Monomer. Interacts with DnaB.</text>
</comment>
<keyword evidence="7 12" id="KW-0863">Zinc-finger</keyword>
<reference evidence="16" key="1">
    <citation type="journal article" date="2019" name="Int. J. Syst. Evol. Microbiol.">
        <title>The Global Catalogue of Microorganisms (GCM) 10K type strain sequencing project: providing services to taxonomists for standard genome sequencing and annotation.</title>
        <authorList>
            <consortium name="The Broad Institute Genomics Platform"/>
            <consortium name="The Broad Institute Genome Sequencing Center for Infectious Disease"/>
            <person name="Wu L."/>
            <person name="Ma J."/>
        </authorList>
    </citation>
    <scope>NUCLEOTIDE SEQUENCE [LARGE SCALE GENOMIC DNA]</scope>
    <source>
        <strain evidence="16">CCM 8896</strain>
    </source>
</reference>
<accession>A0ABW4J7D2</accession>
<keyword evidence="16" id="KW-1185">Reference proteome</keyword>
<keyword evidence="11 12" id="KW-0804">Transcription</keyword>
<organism evidence="15 16">
    <name type="scientific">Agrilactobacillus yilanensis</name>
    <dbReference type="NCBI Taxonomy" id="2485997"/>
    <lineage>
        <taxon>Bacteria</taxon>
        <taxon>Bacillati</taxon>
        <taxon>Bacillota</taxon>
        <taxon>Bacilli</taxon>
        <taxon>Lactobacillales</taxon>
        <taxon>Lactobacillaceae</taxon>
        <taxon>Agrilactobacillus</taxon>
    </lineage>
</organism>
<dbReference type="PROSITE" id="PS50880">
    <property type="entry name" value="TOPRIM"/>
    <property type="match status" value="1"/>
</dbReference>
<dbReference type="Gene3D" id="1.10.860.10">
    <property type="entry name" value="DNAb Helicase, Chain A"/>
    <property type="match status" value="1"/>
</dbReference>
<sequence length="612" mass="69150">MAKIPEAVIEDIRNQVDITDVVSQYVQLKKSGKDLFGLCPFHEERTPSFSVSEEKQIFHCFSCGRGGNVFKFIMDVDQLSFPEAVVKVAEMNNIPLDAQYLQTNGPARSDEEQQLRKLYEQSQNLYHHILVNTQLGQKALKYLHQRGMTDEMIATFGIGYAPEKTDLLTLFFKDKQVAPALLEKSGLLTSTQNNTLIDRFVDRVMFPIRDQGGQTIAFSGRVLSKDPNKPKYLNSPETSLFNKRKILFNFDLAKAEIRKNSGVLLFEGFMDVIAAYQAGVKNGVASMGTSLTDEQLYLLQRVTNHLVICYDGDDPGQKATNRAVDMLMPNRRLDIGVVVLPDAQDPDEFIKSHSPEAFRKLLTDGEQTSVRFKLDYLRRDVNLNNDKFKVDYLNQALQLLQSAATPSEQSLYMQHLATELGIDLAAIKTQFEQLPSRRQTQQGLQPQGKYQKQAAVAMGATPVPEATKVVKYSRLEQAQRLLLYYAIHDQSICRRLLGEAGFAFKQVTYQTIFELWLTFSTNYESQDVSAFIDQLPANLQNAVADLEMSNFPELTEPTVIDDLLQVIGTQDLQVQLNQAKQGLKIAKETGNLEEELHWTMTIIELSRHLKGA</sequence>
<dbReference type="InterPro" id="IPR034151">
    <property type="entry name" value="TOPRIM_DnaG_bac"/>
</dbReference>
<dbReference type="Gene3D" id="3.90.980.10">
    <property type="entry name" value="DNA primase, catalytic core, N-terminal domain"/>
    <property type="match status" value="1"/>
</dbReference>
<dbReference type="Pfam" id="PF01807">
    <property type="entry name" value="Zn_ribbon_DnaG"/>
    <property type="match status" value="1"/>
</dbReference>
<evidence type="ECO:0000256" key="11">
    <source>
        <dbReference type="ARBA" id="ARBA00023163"/>
    </source>
</evidence>
<dbReference type="RefSeq" id="WP_225423667.1">
    <property type="nucleotide sequence ID" value="NZ_JBHTOP010000023.1"/>
</dbReference>
<keyword evidence="8 12" id="KW-0862">Zinc</keyword>
<dbReference type="PANTHER" id="PTHR30313:SF2">
    <property type="entry name" value="DNA PRIMASE"/>
    <property type="match status" value="1"/>
</dbReference>
<dbReference type="InterPro" id="IPR030846">
    <property type="entry name" value="DnaG_bac"/>
</dbReference>
<evidence type="ECO:0000256" key="7">
    <source>
        <dbReference type="ARBA" id="ARBA00022771"/>
    </source>
</evidence>
<proteinExistence type="inferred from homology"/>
<evidence type="ECO:0000256" key="9">
    <source>
        <dbReference type="ARBA" id="ARBA00022842"/>
    </source>
</evidence>
<gene>
    <name evidence="12 15" type="primary">dnaG</name>
    <name evidence="15" type="ORF">ACFQ5M_08785</name>
</gene>
<keyword evidence="2 12" id="KW-0639">Primosome</keyword>
<dbReference type="Gene3D" id="3.90.580.10">
    <property type="entry name" value="Zinc finger, CHC2-type domain"/>
    <property type="match status" value="1"/>
</dbReference>
<keyword evidence="3 12" id="KW-0808">Transferase</keyword>
<dbReference type="Gene3D" id="3.40.1360.10">
    <property type="match status" value="1"/>
</dbReference>
<keyword evidence="5 12" id="KW-0235">DNA replication</keyword>
<evidence type="ECO:0000256" key="5">
    <source>
        <dbReference type="ARBA" id="ARBA00022705"/>
    </source>
</evidence>
<dbReference type="InterPro" id="IPR036977">
    <property type="entry name" value="DNA_primase_Znf_CHC2"/>
</dbReference>
<protein>
    <recommendedName>
        <fullName evidence="12 13">DNA primase</fullName>
        <ecNumber evidence="12">2.7.7.101</ecNumber>
    </recommendedName>
</protein>
<dbReference type="EC" id="2.7.7.101" evidence="12"/>
<evidence type="ECO:0000256" key="3">
    <source>
        <dbReference type="ARBA" id="ARBA00022679"/>
    </source>
</evidence>
<dbReference type="InterPro" id="IPR016136">
    <property type="entry name" value="DNA_helicase_N/primase_C"/>
</dbReference>
<dbReference type="PANTHER" id="PTHR30313">
    <property type="entry name" value="DNA PRIMASE"/>
    <property type="match status" value="1"/>
</dbReference>
<evidence type="ECO:0000256" key="1">
    <source>
        <dbReference type="ARBA" id="ARBA00022478"/>
    </source>
</evidence>
<evidence type="ECO:0000313" key="16">
    <source>
        <dbReference type="Proteomes" id="UP001597267"/>
    </source>
</evidence>
<feature type="domain" description="Toprim" evidence="14">
    <location>
        <begin position="261"/>
        <end position="343"/>
    </location>
</feature>
<keyword evidence="1 12" id="KW-0240">DNA-directed RNA polymerase</keyword>
<dbReference type="InterPro" id="IPR006295">
    <property type="entry name" value="DNA_primase_DnaG"/>
</dbReference>
<dbReference type="SUPFAM" id="SSF57783">
    <property type="entry name" value="Zinc beta-ribbon"/>
    <property type="match status" value="1"/>
</dbReference>
<dbReference type="HAMAP" id="MF_00974">
    <property type="entry name" value="DNA_primase_DnaG"/>
    <property type="match status" value="1"/>
</dbReference>
<dbReference type="InterPro" id="IPR013264">
    <property type="entry name" value="DNAG_N"/>
</dbReference>
<evidence type="ECO:0000256" key="2">
    <source>
        <dbReference type="ARBA" id="ARBA00022515"/>
    </source>
</evidence>
<keyword evidence="10 12" id="KW-0238">DNA-binding</keyword>
<dbReference type="SUPFAM" id="SSF56731">
    <property type="entry name" value="DNA primase core"/>
    <property type="match status" value="1"/>
</dbReference>
<feature type="zinc finger region" description="CHC2-type" evidence="12">
    <location>
        <begin position="39"/>
        <end position="63"/>
    </location>
</feature>
<dbReference type="EMBL" id="JBHTOP010000023">
    <property type="protein sequence ID" value="MFD1672191.1"/>
    <property type="molecule type" value="Genomic_DNA"/>
</dbReference>
<dbReference type="SMART" id="SM00493">
    <property type="entry name" value="TOPRIM"/>
    <property type="match status" value="1"/>
</dbReference>
<evidence type="ECO:0000256" key="6">
    <source>
        <dbReference type="ARBA" id="ARBA00022723"/>
    </source>
</evidence>
<evidence type="ECO:0000256" key="12">
    <source>
        <dbReference type="HAMAP-Rule" id="MF_00974"/>
    </source>
</evidence>
<comment type="similarity">
    <text evidence="12 13">Belongs to the DnaG primase family.</text>
</comment>
<dbReference type="InterPro" id="IPR006171">
    <property type="entry name" value="TOPRIM_dom"/>
</dbReference>
<evidence type="ECO:0000256" key="13">
    <source>
        <dbReference type="PIRNR" id="PIRNR002811"/>
    </source>
</evidence>
<evidence type="ECO:0000256" key="4">
    <source>
        <dbReference type="ARBA" id="ARBA00022695"/>
    </source>
</evidence>
<comment type="domain">
    <text evidence="12">Contains an N-terminal zinc-binding domain, a central core domain that contains the primase activity, and a C-terminal DnaB-binding domain.</text>
</comment>
<dbReference type="InterPro" id="IPR037068">
    <property type="entry name" value="DNA_primase_core_N_sf"/>
</dbReference>
<dbReference type="Pfam" id="PF13155">
    <property type="entry name" value="Toprim_2"/>
    <property type="match status" value="1"/>
</dbReference>
<keyword evidence="9" id="KW-0460">Magnesium</keyword>